<gene>
    <name evidence="2" type="ORF">DAD186_03680</name>
</gene>
<organism evidence="2 3">
    <name type="scientific">Dermabacter vaginalis</name>
    <dbReference type="NCBI Taxonomy" id="1630135"/>
    <lineage>
        <taxon>Bacteria</taxon>
        <taxon>Bacillati</taxon>
        <taxon>Actinomycetota</taxon>
        <taxon>Actinomycetes</taxon>
        <taxon>Micrococcales</taxon>
        <taxon>Dermabacteraceae</taxon>
        <taxon>Dermabacter</taxon>
    </lineage>
</organism>
<evidence type="ECO:0000313" key="2">
    <source>
        <dbReference type="EMBL" id="ANP26925.1"/>
    </source>
</evidence>
<dbReference type="KEGG" id="dva:DAD186_03680"/>
<proteinExistence type="predicted"/>
<sequence>MWRRFFTTSEKQLHHFRVAAGEKSEGAKAPQAFAPAPPKP</sequence>
<dbReference type="EMBL" id="CP012117">
    <property type="protein sequence ID" value="ANP26925.1"/>
    <property type="molecule type" value="Genomic_DNA"/>
</dbReference>
<feature type="region of interest" description="Disordered" evidence="1">
    <location>
        <begin position="20"/>
        <end position="40"/>
    </location>
</feature>
<evidence type="ECO:0000313" key="3">
    <source>
        <dbReference type="Proteomes" id="UP000092596"/>
    </source>
</evidence>
<dbReference type="Proteomes" id="UP000092596">
    <property type="component" value="Chromosome"/>
</dbReference>
<dbReference type="AlphaFoldDB" id="A0A1B0ZG29"/>
<protein>
    <submittedName>
        <fullName evidence="2">Uncharacterized protein</fullName>
    </submittedName>
</protein>
<accession>A0A1B0ZG29</accession>
<reference evidence="2 3" key="1">
    <citation type="submission" date="2015-06" db="EMBL/GenBank/DDBJ databases">
        <title>Investigation of pathophysiology for high-risk pregnancy and development of treatment modality based on it.</title>
        <authorList>
            <person name="Kim B.-C."/>
            <person name="Lim S."/>
        </authorList>
    </citation>
    <scope>NUCLEOTIDE SEQUENCE [LARGE SCALE GENOMIC DNA]</scope>
    <source>
        <strain evidence="2 3">AD1-86</strain>
    </source>
</reference>
<evidence type="ECO:0000256" key="1">
    <source>
        <dbReference type="SAM" id="MobiDB-lite"/>
    </source>
</evidence>
<name>A0A1B0ZG29_9MICO</name>